<comment type="catalytic activity">
    <reaction evidence="5">
        <text>a 3-demethylubiquinol + S-adenosyl-L-methionine = a ubiquinol + S-adenosyl-L-homocysteine + H(+)</text>
        <dbReference type="Rhea" id="RHEA:44380"/>
        <dbReference type="Rhea" id="RHEA-COMP:9566"/>
        <dbReference type="Rhea" id="RHEA-COMP:10914"/>
        <dbReference type="ChEBI" id="CHEBI:15378"/>
        <dbReference type="ChEBI" id="CHEBI:17976"/>
        <dbReference type="ChEBI" id="CHEBI:57856"/>
        <dbReference type="ChEBI" id="CHEBI:59789"/>
        <dbReference type="ChEBI" id="CHEBI:84422"/>
        <dbReference type="EC" id="2.1.1.64"/>
    </reaction>
</comment>
<dbReference type="HAMAP" id="MF_00472">
    <property type="entry name" value="UbiG"/>
    <property type="match status" value="1"/>
</dbReference>
<comment type="caution">
    <text evidence="6">The sequence shown here is derived from an EMBL/GenBank/DDBJ whole genome shotgun (WGS) entry which is preliminary data.</text>
</comment>
<evidence type="ECO:0000256" key="5">
    <source>
        <dbReference type="HAMAP-Rule" id="MF_00472"/>
    </source>
</evidence>
<comment type="pathway">
    <text evidence="5">Cofactor biosynthesis; ubiquinone biosynthesis.</text>
</comment>
<protein>
    <recommendedName>
        <fullName evidence="5">Ubiquinone biosynthesis O-methyltransferase</fullName>
    </recommendedName>
    <alternativeName>
        <fullName evidence="5">2-polyprenyl-6-hydroxyphenol methylase</fullName>
        <ecNumber evidence="5">2.1.1.222</ecNumber>
    </alternativeName>
    <alternativeName>
        <fullName evidence="5">3-demethylubiquinone 3-O-methyltransferase</fullName>
        <ecNumber evidence="5">2.1.1.64</ecNumber>
    </alternativeName>
</protein>
<dbReference type="GO" id="GO:0032259">
    <property type="term" value="P:methylation"/>
    <property type="evidence" value="ECO:0007669"/>
    <property type="project" value="UniProtKB-KW"/>
</dbReference>
<dbReference type="EMBL" id="VTCY01000018">
    <property type="protein sequence ID" value="KAB0450929.1"/>
    <property type="molecule type" value="Genomic_DNA"/>
</dbReference>
<sequence length="234" mass="26090">MCCSVDDAEVRRFSSLASEWWDGDGFAVLHKVNPVRVKYVLSQLDSSSSKRSLLDIGCGGGIFAESMVRLGFSVTGVDPSQESIEAASTHARVAGLDIHYHCAHLDQFCANHPEVYDIVTLMEVVEHVTDLESCLENACRLLKRGGMLFLSTLNRTLKSMILAIVAAEYVLRWVPRGTHSWNKFVRPSEVCSMLRARGVIVQNISGMKYRVLQNDWCVTSDDVDVNYFLAAKKL</sequence>
<dbReference type="InterPro" id="IPR029063">
    <property type="entry name" value="SAM-dependent_MTases_sf"/>
</dbReference>
<comment type="function">
    <text evidence="5">O-methyltransferase that catalyzes the 2 O-methylation steps in the ubiquinone biosynthetic pathway.</text>
</comment>
<accession>A0A643CMK5</accession>
<dbReference type="UniPathway" id="UPA00232"/>
<comment type="catalytic activity">
    <reaction evidence="5">
        <text>a 3-(all-trans-polyprenyl)benzene-1,2-diol + S-adenosyl-L-methionine = a 2-methoxy-6-(all-trans-polyprenyl)phenol + S-adenosyl-L-homocysteine + H(+)</text>
        <dbReference type="Rhea" id="RHEA:31411"/>
        <dbReference type="Rhea" id="RHEA-COMP:9550"/>
        <dbReference type="Rhea" id="RHEA-COMP:9551"/>
        <dbReference type="ChEBI" id="CHEBI:15378"/>
        <dbReference type="ChEBI" id="CHEBI:57856"/>
        <dbReference type="ChEBI" id="CHEBI:59789"/>
        <dbReference type="ChEBI" id="CHEBI:62729"/>
        <dbReference type="ChEBI" id="CHEBI:62731"/>
        <dbReference type="EC" id="2.1.1.222"/>
    </reaction>
</comment>
<dbReference type="GO" id="GO:0061542">
    <property type="term" value="F:3-demethylubiquinol 3-O-methyltransferase activity"/>
    <property type="evidence" value="ECO:0007669"/>
    <property type="project" value="UniProtKB-UniRule"/>
</dbReference>
<dbReference type="RefSeq" id="WP_023386746.1">
    <property type="nucleotide sequence ID" value="NZ_CP023730.1"/>
</dbReference>
<dbReference type="EC" id="2.1.1.64" evidence="5"/>
<dbReference type="PANTHER" id="PTHR43464">
    <property type="entry name" value="METHYLTRANSFERASE"/>
    <property type="match status" value="1"/>
</dbReference>
<dbReference type="InterPro" id="IPR010233">
    <property type="entry name" value="UbiG_MeTrfase"/>
</dbReference>
<evidence type="ECO:0000256" key="1">
    <source>
        <dbReference type="ARBA" id="ARBA00022603"/>
    </source>
</evidence>
<keyword evidence="3 5" id="KW-0831">Ubiquinone biosynthesis</keyword>
<keyword evidence="4 5" id="KW-0949">S-adenosyl-L-methionine</keyword>
<proteinExistence type="inferred from homology"/>
<reference evidence="6" key="1">
    <citation type="submission" date="2019-08" db="EMBL/GenBank/DDBJ databases">
        <authorList>
            <person name="Amaro Estrada I."/>
            <person name="Quiroz Castaneda R.E."/>
            <person name="Martinez Ocampo F."/>
            <person name="Rodriguez Camarillo S.D."/>
        </authorList>
    </citation>
    <scope>NUCLEOTIDE SEQUENCE</scope>
    <source>
        <strain evidence="6">MEX-30-184-02</strain>
    </source>
</reference>
<evidence type="ECO:0000313" key="6">
    <source>
        <dbReference type="EMBL" id="KAB0450929.1"/>
    </source>
</evidence>
<keyword evidence="2 5" id="KW-0808">Transferase</keyword>
<dbReference type="GO" id="GO:0102208">
    <property type="term" value="F:2-polyprenyl-6-hydroxyphenol methylase activity"/>
    <property type="evidence" value="ECO:0007669"/>
    <property type="project" value="UniProtKB-EC"/>
</dbReference>
<name>A0A643CMK5_ANAMA</name>
<organism evidence="6">
    <name type="scientific">Anaplasma marginale</name>
    <dbReference type="NCBI Taxonomy" id="770"/>
    <lineage>
        <taxon>Bacteria</taxon>
        <taxon>Pseudomonadati</taxon>
        <taxon>Pseudomonadota</taxon>
        <taxon>Alphaproteobacteria</taxon>
        <taxon>Rickettsiales</taxon>
        <taxon>Anaplasmataceae</taxon>
        <taxon>Anaplasma</taxon>
    </lineage>
</organism>
<feature type="binding site" evidence="5">
    <location>
        <position position="78"/>
    </location>
    <ligand>
        <name>S-adenosyl-L-methionine</name>
        <dbReference type="ChEBI" id="CHEBI:59789"/>
    </ligand>
</feature>
<keyword evidence="1 5" id="KW-0489">Methyltransferase</keyword>
<dbReference type="Pfam" id="PF13489">
    <property type="entry name" value="Methyltransf_23"/>
    <property type="match status" value="1"/>
</dbReference>
<dbReference type="EC" id="2.1.1.222" evidence="5"/>
<feature type="binding site" evidence="5">
    <location>
        <position position="36"/>
    </location>
    <ligand>
        <name>S-adenosyl-L-methionine</name>
        <dbReference type="ChEBI" id="CHEBI:59789"/>
    </ligand>
</feature>
<evidence type="ECO:0000256" key="2">
    <source>
        <dbReference type="ARBA" id="ARBA00022679"/>
    </source>
</evidence>
<feature type="binding site" evidence="5">
    <location>
        <position position="57"/>
    </location>
    <ligand>
        <name>S-adenosyl-L-methionine</name>
        <dbReference type="ChEBI" id="CHEBI:59789"/>
    </ligand>
</feature>
<dbReference type="SUPFAM" id="SSF53335">
    <property type="entry name" value="S-adenosyl-L-methionine-dependent methyltransferases"/>
    <property type="match status" value="1"/>
</dbReference>
<dbReference type="PANTHER" id="PTHR43464:SF19">
    <property type="entry name" value="UBIQUINONE BIOSYNTHESIS O-METHYLTRANSFERASE, MITOCHONDRIAL"/>
    <property type="match status" value="1"/>
</dbReference>
<comment type="similarity">
    <text evidence="5">Belongs to the methyltransferase superfamily. UbiG/COQ3 family.</text>
</comment>
<gene>
    <name evidence="5 6" type="primary">ubiG</name>
    <name evidence="6" type="ORF">FY207_04845</name>
</gene>
<dbReference type="CDD" id="cd02440">
    <property type="entry name" value="AdoMet_MTases"/>
    <property type="match status" value="1"/>
</dbReference>
<evidence type="ECO:0000256" key="3">
    <source>
        <dbReference type="ARBA" id="ARBA00022688"/>
    </source>
</evidence>
<evidence type="ECO:0000256" key="4">
    <source>
        <dbReference type="ARBA" id="ARBA00022691"/>
    </source>
</evidence>
<feature type="binding site" evidence="5">
    <location>
        <position position="122"/>
    </location>
    <ligand>
        <name>S-adenosyl-L-methionine</name>
        <dbReference type="ChEBI" id="CHEBI:59789"/>
    </ligand>
</feature>
<dbReference type="NCBIfam" id="TIGR01983">
    <property type="entry name" value="UbiG"/>
    <property type="match status" value="1"/>
</dbReference>
<dbReference type="AlphaFoldDB" id="A0A643CMK5"/>
<dbReference type="GO" id="GO:0010420">
    <property type="term" value="F:polyprenyldihydroxybenzoate methyltransferase activity"/>
    <property type="evidence" value="ECO:0007669"/>
    <property type="project" value="InterPro"/>
</dbReference>
<dbReference type="Gene3D" id="3.40.50.150">
    <property type="entry name" value="Vaccinia Virus protein VP39"/>
    <property type="match status" value="1"/>
</dbReference>